<keyword evidence="4" id="KW-1185">Reference proteome</keyword>
<dbReference type="PROSITE" id="PS51178">
    <property type="entry name" value="PASTA"/>
    <property type="match status" value="1"/>
</dbReference>
<organism evidence="3 4">
    <name type="scientific">Streptomyces monashensis</name>
    <dbReference type="NCBI Taxonomy" id="1678012"/>
    <lineage>
        <taxon>Bacteria</taxon>
        <taxon>Bacillati</taxon>
        <taxon>Actinomycetota</taxon>
        <taxon>Actinomycetes</taxon>
        <taxon>Kitasatosporales</taxon>
        <taxon>Streptomycetaceae</taxon>
        <taxon>Streptomyces</taxon>
    </lineage>
</organism>
<dbReference type="Pfam" id="PF03793">
    <property type="entry name" value="PASTA"/>
    <property type="match status" value="1"/>
</dbReference>
<feature type="chain" id="PRO_5038567552" description="PASTA domain-containing protein" evidence="1">
    <location>
        <begin position="20"/>
        <end position="119"/>
    </location>
</feature>
<reference evidence="3 4" key="1">
    <citation type="submission" date="2016-10" db="EMBL/GenBank/DDBJ databases">
        <title>Genome sequence of Streptomyces sp. MUSC 1.</title>
        <authorList>
            <person name="Lee L.-H."/>
            <person name="Ser H.-L."/>
            <person name="Law J.W.-F."/>
        </authorList>
    </citation>
    <scope>NUCLEOTIDE SEQUENCE [LARGE SCALE GENOMIC DNA]</scope>
    <source>
        <strain evidence="3 4">MUSC 1</strain>
    </source>
</reference>
<dbReference type="OrthoDB" id="4237104at2"/>
<keyword evidence="1" id="KW-0732">Signal</keyword>
<accession>A0A1S2PZB0</accession>
<evidence type="ECO:0000259" key="2">
    <source>
        <dbReference type="PROSITE" id="PS51178"/>
    </source>
</evidence>
<feature type="domain" description="PASTA" evidence="2">
    <location>
        <begin position="35"/>
        <end position="105"/>
    </location>
</feature>
<feature type="signal peptide" evidence="1">
    <location>
        <begin position="1"/>
        <end position="19"/>
    </location>
</feature>
<dbReference type="InterPro" id="IPR005543">
    <property type="entry name" value="PASTA_dom"/>
</dbReference>
<protein>
    <recommendedName>
        <fullName evidence="2">PASTA domain-containing protein</fullName>
    </recommendedName>
</protein>
<evidence type="ECO:0000313" key="3">
    <source>
        <dbReference type="EMBL" id="OIJ98902.1"/>
    </source>
</evidence>
<name>A0A1S2PZB0_9ACTN</name>
<sequence length="119" mass="12414">MRKYICGAALLLAVVPALAGCGASGQGAPAPVATGPVTMPDLTGQNAEKAEDRLEKLGVPKSRIELRADDGHHVVVLAASNWDVNTQSVKAGAQLGVKQVLVLGVGKPTWRERHHGHLL</sequence>
<dbReference type="PROSITE" id="PS51257">
    <property type="entry name" value="PROKAR_LIPOPROTEIN"/>
    <property type="match status" value="1"/>
</dbReference>
<dbReference type="Gene3D" id="3.30.10.20">
    <property type="match status" value="1"/>
</dbReference>
<dbReference type="EMBL" id="MLYO01000053">
    <property type="protein sequence ID" value="OIJ98902.1"/>
    <property type="molecule type" value="Genomic_DNA"/>
</dbReference>
<comment type="caution">
    <text evidence="3">The sequence shown here is derived from an EMBL/GenBank/DDBJ whole genome shotgun (WGS) entry which is preliminary data.</text>
</comment>
<evidence type="ECO:0000256" key="1">
    <source>
        <dbReference type="SAM" id="SignalP"/>
    </source>
</evidence>
<dbReference type="AlphaFoldDB" id="A0A1S2PZB0"/>
<gene>
    <name evidence="3" type="ORF">BIV23_29470</name>
</gene>
<proteinExistence type="predicted"/>
<dbReference type="Proteomes" id="UP000179642">
    <property type="component" value="Unassembled WGS sequence"/>
</dbReference>
<dbReference type="RefSeq" id="WP_071384023.1">
    <property type="nucleotide sequence ID" value="NZ_MLYO01000053.1"/>
</dbReference>
<evidence type="ECO:0000313" key="4">
    <source>
        <dbReference type="Proteomes" id="UP000179642"/>
    </source>
</evidence>